<evidence type="ECO:0000256" key="1">
    <source>
        <dbReference type="SAM" id="MobiDB-lite"/>
    </source>
</evidence>
<name>A0ABU6WE19_9FABA</name>
<organism evidence="2 3">
    <name type="scientific">Stylosanthes scabra</name>
    <dbReference type="NCBI Taxonomy" id="79078"/>
    <lineage>
        <taxon>Eukaryota</taxon>
        <taxon>Viridiplantae</taxon>
        <taxon>Streptophyta</taxon>
        <taxon>Embryophyta</taxon>
        <taxon>Tracheophyta</taxon>
        <taxon>Spermatophyta</taxon>
        <taxon>Magnoliopsida</taxon>
        <taxon>eudicotyledons</taxon>
        <taxon>Gunneridae</taxon>
        <taxon>Pentapetalae</taxon>
        <taxon>rosids</taxon>
        <taxon>fabids</taxon>
        <taxon>Fabales</taxon>
        <taxon>Fabaceae</taxon>
        <taxon>Papilionoideae</taxon>
        <taxon>50 kb inversion clade</taxon>
        <taxon>dalbergioids sensu lato</taxon>
        <taxon>Dalbergieae</taxon>
        <taxon>Pterocarpus clade</taxon>
        <taxon>Stylosanthes</taxon>
    </lineage>
</organism>
<feature type="region of interest" description="Disordered" evidence="1">
    <location>
        <begin position="1"/>
        <end position="22"/>
    </location>
</feature>
<sequence length="176" mass="19329">MPSREPQTGPSPSSSQPFPTKDSVLLGLSLQSYPPHDWKAIRTWSLPFLGSNFIAPSEGWMCEVDETKVEETHRLNGVKSEGSKGKESIEEEEEEEDPERDPDESQLMDTSAESDFLNFLMGDTKLIYSSSSSCRTIESQGSKPLSRCPTSSASLQSDNLSGTCLLLTLQVSSLPH</sequence>
<evidence type="ECO:0000313" key="3">
    <source>
        <dbReference type="Proteomes" id="UP001341840"/>
    </source>
</evidence>
<evidence type="ECO:0000313" key="2">
    <source>
        <dbReference type="EMBL" id="MED6184102.1"/>
    </source>
</evidence>
<proteinExistence type="predicted"/>
<reference evidence="2 3" key="1">
    <citation type="journal article" date="2023" name="Plants (Basel)">
        <title>Bridging the Gap: Combining Genomics and Transcriptomics Approaches to Understand Stylosanthes scabra, an Orphan Legume from the Brazilian Caatinga.</title>
        <authorList>
            <person name="Ferreira-Neto J.R.C."/>
            <person name="da Silva M.D."/>
            <person name="Binneck E."/>
            <person name="de Melo N.F."/>
            <person name="da Silva R.H."/>
            <person name="de Melo A.L.T.M."/>
            <person name="Pandolfi V."/>
            <person name="Bustamante F.O."/>
            <person name="Brasileiro-Vidal A.C."/>
            <person name="Benko-Iseppon A.M."/>
        </authorList>
    </citation>
    <scope>NUCLEOTIDE SEQUENCE [LARGE SCALE GENOMIC DNA]</scope>
    <source>
        <tissue evidence="2">Leaves</tissue>
    </source>
</reference>
<gene>
    <name evidence="2" type="ORF">PIB30_044163</name>
</gene>
<keyword evidence="3" id="KW-1185">Reference proteome</keyword>
<feature type="compositionally biased region" description="Acidic residues" evidence="1">
    <location>
        <begin position="89"/>
        <end position="106"/>
    </location>
</feature>
<feature type="region of interest" description="Disordered" evidence="1">
    <location>
        <begin position="72"/>
        <end position="110"/>
    </location>
</feature>
<dbReference type="EMBL" id="JASCZI010181504">
    <property type="protein sequence ID" value="MED6184102.1"/>
    <property type="molecule type" value="Genomic_DNA"/>
</dbReference>
<protein>
    <submittedName>
        <fullName evidence="2">Uncharacterized protein</fullName>
    </submittedName>
</protein>
<dbReference type="Proteomes" id="UP001341840">
    <property type="component" value="Unassembled WGS sequence"/>
</dbReference>
<accession>A0ABU6WE19</accession>
<comment type="caution">
    <text evidence="2">The sequence shown here is derived from an EMBL/GenBank/DDBJ whole genome shotgun (WGS) entry which is preliminary data.</text>
</comment>
<feature type="compositionally biased region" description="Low complexity" evidence="1">
    <location>
        <begin position="10"/>
        <end position="19"/>
    </location>
</feature>